<sequence length="131" mass="15399">MKVYESEFMIINHLPESQTLELIWKEETGNMVDWDFKATLYVYAGFAIEYQVHNLLVHIHHFRFGGAMSDELTTWRDKEVFPKYNEAGVLKFAFWGDASQLPPQDPPKSPVANFDTRFFSERADVDAWFEE</sequence>
<proteinExistence type="predicted"/>
<evidence type="ECO:0000313" key="2">
    <source>
        <dbReference type="Proteomes" id="UP001172082"/>
    </source>
</evidence>
<dbReference type="Proteomes" id="UP001172082">
    <property type="component" value="Unassembled WGS sequence"/>
</dbReference>
<organism evidence="1 2">
    <name type="scientific">Splendidivirga corallicola</name>
    <dbReference type="NCBI Taxonomy" id="3051826"/>
    <lineage>
        <taxon>Bacteria</taxon>
        <taxon>Pseudomonadati</taxon>
        <taxon>Bacteroidota</taxon>
        <taxon>Cytophagia</taxon>
        <taxon>Cytophagales</taxon>
        <taxon>Splendidivirgaceae</taxon>
        <taxon>Splendidivirga</taxon>
    </lineage>
</organism>
<keyword evidence="2" id="KW-1185">Reference proteome</keyword>
<protein>
    <submittedName>
        <fullName evidence="1">Uncharacterized protein</fullName>
    </submittedName>
</protein>
<dbReference type="RefSeq" id="WP_346749844.1">
    <property type="nucleotide sequence ID" value="NZ_JAUJEA010000001.1"/>
</dbReference>
<dbReference type="EMBL" id="JAUJEA010000001">
    <property type="protein sequence ID" value="MDN5199812.1"/>
    <property type="molecule type" value="Genomic_DNA"/>
</dbReference>
<reference evidence="1" key="1">
    <citation type="submission" date="2023-06" db="EMBL/GenBank/DDBJ databases">
        <title>Genomic of Parafulvivirga corallium.</title>
        <authorList>
            <person name="Wang G."/>
        </authorList>
    </citation>
    <scope>NUCLEOTIDE SEQUENCE</scope>
    <source>
        <strain evidence="1">BMA10</strain>
    </source>
</reference>
<name>A0ABT8KGH6_9BACT</name>
<accession>A0ABT8KGH6</accession>
<evidence type="ECO:0000313" key="1">
    <source>
        <dbReference type="EMBL" id="MDN5199812.1"/>
    </source>
</evidence>
<comment type="caution">
    <text evidence="1">The sequence shown here is derived from an EMBL/GenBank/DDBJ whole genome shotgun (WGS) entry which is preliminary data.</text>
</comment>
<gene>
    <name evidence="1" type="ORF">QQ008_00520</name>
</gene>